<evidence type="ECO:0000256" key="3">
    <source>
        <dbReference type="SAM" id="Phobius"/>
    </source>
</evidence>
<sequence length="354" mass="41642">MIAKTSNLKIANSNIVFFKRLFLINSIYLSFLILLVLAFDCYVAFYVFFALLLSYCAALLISILRYVNLCIFFFHFNNIAIAILANIFFSNGFGFELFLLINISYCYVGNFKRKLSIFYLLGISTFIYLLLYYAELFEVFNAIYYEKVEQYRLYFLIFNLAFLCLNFIGALLFMRKKIITNIEQKHFTQILLKENISKDYLTGLFNRWGFLAELEKYNTQINVNFALIDIDNFKYVNSNFGFECGDDFLIKSANLLKKTFHNSLVCRWSSEQFIIFNTTLNNQDFVNKADEFRNYFKAFNFKLKDNFYRATVSIGCVGIIGEFSILQLENIITEINKNLYLSKQHKDELNASKM</sequence>
<gene>
    <name evidence="5" type="ORF">AVCANL283_02745</name>
</gene>
<evidence type="ECO:0000256" key="1">
    <source>
        <dbReference type="ARBA" id="ARBA00012528"/>
    </source>
</evidence>
<dbReference type="RefSeq" id="WP_172233268.1">
    <property type="nucleotide sequence ID" value="NZ_CP035946.1"/>
</dbReference>
<keyword evidence="3" id="KW-0472">Membrane</keyword>
<dbReference type="PROSITE" id="PS50887">
    <property type="entry name" value="GGDEF"/>
    <property type="match status" value="1"/>
</dbReference>
<keyword evidence="6" id="KW-1185">Reference proteome</keyword>
<dbReference type="InterPro" id="IPR050469">
    <property type="entry name" value="Diguanylate_Cyclase"/>
</dbReference>
<dbReference type="InterPro" id="IPR043128">
    <property type="entry name" value="Rev_trsase/Diguanyl_cyclase"/>
</dbReference>
<dbReference type="SUPFAM" id="SSF55073">
    <property type="entry name" value="Nucleotide cyclase"/>
    <property type="match status" value="1"/>
</dbReference>
<dbReference type="SMART" id="SM00267">
    <property type="entry name" value="GGDEF"/>
    <property type="match status" value="1"/>
</dbReference>
<organism evidence="5 6">
    <name type="scientific">Campylobacter canadensis</name>
    <dbReference type="NCBI Taxonomy" id="449520"/>
    <lineage>
        <taxon>Bacteria</taxon>
        <taxon>Pseudomonadati</taxon>
        <taxon>Campylobacterota</taxon>
        <taxon>Epsilonproteobacteria</taxon>
        <taxon>Campylobacterales</taxon>
        <taxon>Campylobacteraceae</taxon>
        <taxon>Campylobacter</taxon>
    </lineage>
</organism>
<dbReference type="EC" id="2.7.7.65" evidence="1"/>
<dbReference type="PANTHER" id="PTHR45138">
    <property type="entry name" value="REGULATORY COMPONENTS OF SENSORY TRANSDUCTION SYSTEM"/>
    <property type="match status" value="1"/>
</dbReference>
<keyword evidence="3" id="KW-0812">Transmembrane</keyword>
<dbReference type="Gene3D" id="3.30.70.270">
    <property type="match status" value="1"/>
</dbReference>
<evidence type="ECO:0000256" key="2">
    <source>
        <dbReference type="ARBA" id="ARBA00034247"/>
    </source>
</evidence>
<feature type="transmembrane region" description="Helical" evidence="3">
    <location>
        <begin position="21"/>
        <end position="39"/>
    </location>
</feature>
<dbReference type="InterPro" id="IPR029787">
    <property type="entry name" value="Nucleotide_cyclase"/>
</dbReference>
<proteinExistence type="predicted"/>
<comment type="catalytic activity">
    <reaction evidence="2">
        <text>2 GTP = 3',3'-c-di-GMP + 2 diphosphate</text>
        <dbReference type="Rhea" id="RHEA:24898"/>
        <dbReference type="ChEBI" id="CHEBI:33019"/>
        <dbReference type="ChEBI" id="CHEBI:37565"/>
        <dbReference type="ChEBI" id="CHEBI:58805"/>
        <dbReference type="EC" id="2.7.7.65"/>
    </reaction>
</comment>
<feature type="transmembrane region" description="Helical" evidence="3">
    <location>
        <begin position="45"/>
        <end position="64"/>
    </location>
</feature>
<evidence type="ECO:0000259" key="4">
    <source>
        <dbReference type="PROSITE" id="PS50887"/>
    </source>
</evidence>
<dbReference type="EMBL" id="JACGBB010000004">
    <property type="protein sequence ID" value="MBZ7987038.1"/>
    <property type="molecule type" value="Genomic_DNA"/>
</dbReference>
<feature type="transmembrane region" description="Helical" evidence="3">
    <location>
        <begin position="154"/>
        <end position="174"/>
    </location>
</feature>
<dbReference type="InterPro" id="IPR000160">
    <property type="entry name" value="GGDEF_dom"/>
</dbReference>
<name>A0ABS7WQL3_9BACT</name>
<feature type="transmembrane region" description="Helical" evidence="3">
    <location>
        <begin position="117"/>
        <end position="134"/>
    </location>
</feature>
<comment type="caution">
    <text evidence="5">The sequence shown here is derived from an EMBL/GenBank/DDBJ whole genome shotgun (WGS) entry which is preliminary data.</text>
</comment>
<evidence type="ECO:0000313" key="6">
    <source>
        <dbReference type="Proteomes" id="UP000786183"/>
    </source>
</evidence>
<evidence type="ECO:0000313" key="5">
    <source>
        <dbReference type="EMBL" id="MBZ7987038.1"/>
    </source>
</evidence>
<protein>
    <recommendedName>
        <fullName evidence="1">diguanylate cyclase</fullName>
        <ecNumber evidence="1">2.7.7.65</ecNumber>
    </recommendedName>
</protein>
<reference evidence="5 6" key="1">
    <citation type="submission" date="2020-07" db="EMBL/GenBank/DDBJ databases">
        <title>Transfer of Campylobacter canadensis to the novel genus Avispirillum gen. nov., that also includes two novel species recovered from migratory waterfowl: Avispirillum anseris sp. nov. and Avispirillum brantae sp. nov.</title>
        <authorList>
            <person name="Miller W.G."/>
            <person name="Chapman M.H."/>
            <person name="Yee E."/>
            <person name="Inglis G.D."/>
        </authorList>
    </citation>
    <scope>NUCLEOTIDE SEQUENCE [LARGE SCALE GENOMIC DNA]</scope>
    <source>
        <strain evidence="5 6">L283</strain>
    </source>
</reference>
<dbReference type="Proteomes" id="UP000786183">
    <property type="component" value="Unassembled WGS sequence"/>
</dbReference>
<feature type="domain" description="GGDEF" evidence="4">
    <location>
        <begin position="221"/>
        <end position="354"/>
    </location>
</feature>
<dbReference type="CDD" id="cd01949">
    <property type="entry name" value="GGDEF"/>
    <property type="match status" value="1"/>
</dbReference>
<accession>A0ABS7WQL3</accession>
<dbReference type="Pfam" id="PF00990">
    <property type="entry name" value="GGDEF"/>
    <property type="match status" value="1"/>
</dbReference>
<dbReference type="NCBIfam" id="TIGR00254">
    <property type="entry name" value="GGDEF"/>
    <property type="match status" value="1"/>
</dbReference>
<dbReference type="PANTHER" id="PTHR45138:SF9">
    <property type="entry name" value="DIGUANYLATE CYCLASE DGCM-RELATED"/>
    <property type="match status" value="1"/>
</dbReference>
<keyword evidence="3" id="KW-1133">Transmembrane helix</keyword>